<keyword evidence="2" id="KW-1185">Reference proteome</keyword>
<protein>
    <recommendedName>
        <fullName evidence="3">Methyltransferase domain-containing protein</fullName>
    </recommendedName>
</protein>
<dbReference type="KEGG" id="fax:FUAX_23880"/>
<name>A0AAU9DAJ7_9BACT</name>
<evidence type="ECO:0008006" key="3">
    <source>
        <dbReference type="Google" id="ProtNLM"/>
    </source>
</evidence>
<proteinExistence type="predicted"/>
<dbReference type="CDD" id="cd02440">
    <property type="entry name" value="AdoMet_MTases"/>
    <property type="match status" value="1"/>
</dbReference>
<accession>A0AAU9DAJ7</accession>
<dbReference type="SUPFAM" id="SSF53335">
    <property type="entry name" value="S-adenosyl-L-methionine-dependent methyltransferases"/>
    <property type="match status" value="1"/>
</dbReference>
<dbReference type="Pfam" id="PF13489">
    <property type="entry name" value="Methyltransf_23"/>
    <property type="match status" value="1"/>
</dbReference>
<dbReference type="RefSeq" id="WP_338391540.1">
    <property type="nucleotide sequence ID" value="NZ_AP025314.1"/>
</dbReference>
<organism evidence="1 2">
    <name type="scientific">Fulvitalea axinellae</name>
    <dbReference type="NCBI Taxonomy" id="1182444"/>
    <lineage>
        <taxon>Bacteria</taxon>
        <taxon>Pseudomonadati</taxon>
        <taxon>Bacteroidota</taxon>
        <taxon>Cytophagia</taxon>
        <taxon>Cytophagales</taxon>
        <taxon>Persicobacteraceae</taxon>
        <taxon>Fulvitalea</taxon>
    </lineage>
</organism>
<dbReference type="AlphaFoldDB" id="A0AAU9DAJ7"/>
<dbReference type="Gene3D" id="3.40.50.150">
    <property type="entry name" value="Vaccinia Virus protein VP39"/>
    <property type="match status" value="1"/>
</dbReference>
<dbReference type="Proteomes" id="UP001348817">
    <property type="component" value="Chromosome"/>
</dbReference>
<dbReference type="PANTHER" id="PTHR43861:SF1">
    <property type="entry name" value="TRANS-ACONITATE 2-METHYLTRANSFERASE"/>
    <property type="match status" value="1"/>
</dbReference>
<dbReference type="EMBL" id="AP025314">
    <property type="protein sequence ID" value="BDD09956.1"/>
    <property type="molecule type" value="Genomic_DNA"/>
</dbReference>
<sequence length="230" mass="26159">MKEDLYGKGLYRYYKGEHSLEFKLHNDYGSPEMMPIEVFFEGEDSISELEELALENCKGKVLDIGAGAGRHSLILQDRGFDVKAIDISPLAVELMRERGVTQAEKADILTLGTEGKYDTLLLLMNGLGLAQKLDNVSELLNKLKQSLAPGGQIIFDSSDLAYLYENEPLPFDKYYGEVNFRYELDEEKGKWFGWVYVDPRTMKSLAEKAGFHFEILFVDDNDQYLAKLTL</sequence>
<evidence type="ECO:0000313" key="2">
    <source>
        <dbReference type="Proteomes" id="UP001348817"/>
    </source>
</evidence>
<reference evidence="1 2" key="1">
    <citation type="submission" date="2021-12" db="EMBL/GenBank/DDBJ databases">
        <title>Genome sequencing of bacteria with rrn-lacking chromosome and rrn-plasmid.</title>
        <authorList>
            <person name="Anda M."/>
            <person name="Iwasaki W."/>
        </authorList>
    </citation>
    <scope>NUCLEOTIDE SEQUENCE [LARGE SCALE GENOMIC DNA]</scope>
    <source>
        <strain evidence="1 2">DSM 100852</strain>
    </source>
</reference>
<evidence type="ECO:0000313" key="1">
    <source>
        <dbReference type="EMBL" id="BDD09956.1"/>
    </source>
</evidence>
<dbReference type="InterPro" id="IPR029063">
    <property type="entry name" value="SAM-dependent_MTases_sf"/>
</dbReference>
<dbReference type="PANTHER" id="PTHR43861">
    <property type="entry name" value="TRANS-ACONITATE 2-METHYLTRANSFERASE-RELATED"/>
    <property type="match status" value="1"/>
</dbReference>
<gene>
    <name evidence="1" type="ORF">FUAX_23880</name>
</gene>